<protein>
    <submittedName>
        <fullName evidence="2">Uncharacterized protein</fullName>
    </submittedName>
</protein>
<dbReference type="InterPro" id="IPR018317">
    <property type="entry name" value="QueC"/>
</dbReference>
<dbReference type="PATRIC" id="fig|270351.10.peg.6448"/>
<dbReference type="InterPro" id="IPR014729">
    <property type="entry name" value="Rossmann-like_a/b/a_fold"/>
</dbReference>
<dbReference type="SUPFAM" id="SSF52402">
    <property type="entry name" value="Adenine nucleotide alpha hydrolases-like"/>
    <property type="match status" value="1"/>
</dbReference>
<dbReference type="InterPro" id="IPR049676">
    <property type="entry name" value="QatC"/>
</dbReference>
<evidence type="ECO:0000256" key="1">
    <source>
        <dbReference type="ARBA" id="ARBA00022785"/>
    </source>
</evidence>
<dbReference type="EMBL" id="AP014705">
    <property type="protein sequence ID" value="BAQ49379.1"/>
    <property type="molecule type" value="Genomic_DNA"/>
</dbReference>
<dbReference type="KEGG" id="maqu:Maq22A_1p35790"/>
<evidence type="ECO:0000313" key="2">
    <source>
        <dbReference type="EMBL" id="BAQ49379.1"/>
    </source>
</evidence>
<dbReference type="Proteomes" id="UP000061432">
    <property type="component" value="Plasmid pMaq22A_1p"/>
</dbReference>
<gene>
    <name evidence="2" type="ORF">Maq22A_1p35790</name>
</gene>
<dbReference type="NCBIfam" id="NF041925">
    <property type="entry name" value="QatC"/>
    <property type="match status" value="1"/>
</dbReference>
<dbReference type="RefSeq" id="WP_063920167.1">
    <property type="nucleotide sequence ID" value="NZ_AP014705.1"/>
</dbReference>
<dbReference type="GO" id="GO:0008616">
    <property type="term" value="P:tRNA queuosine(34) biosynthetic process"/>
    <property type="evidence" value="ECO:0007669"/>
    <property type="project" value="UniProtKB-KW"/>
</dbReference>
<evidence type="ECO:0000313" key="3">
    <source>
        <dbReference type="Proteomes" id="UP000061432"/>
    </source>
</evidence>
<keyword evidence="1" id="KW-0671">Queuosine biosynthesis</keyword>
<organism evidence="2 3">
    <name type="scientific">Methylobacterium aquaticum</name>
    <dbReference type="NCBI Taxonomy" id="270351"/>
    <lineage>
        <taxon>Bacteria</taxon>
        <taxon>Pseudomonadati</taxon>
        <taxon>Pseudomonadota</taxon>
        <taxon>Alphaproteobacteria</taxon>
        <taxon>Hyphomicrobiales</taxon>
        <taxon>Methylobacteriaceae</taxon>
        <taxon>Methylobacterium</taxon>
    </lineage>
</organism>
<keyword evidence="2" id="KW-0614">Plasmid</keyword>
<dbReference type="AlphaFoldDB" id="A0A0C6FUZ2"/>
<reference evidence="3" key="2">
    <citation type="submission" date="2015-01" db="EMBL/GenBank/DDBJ databases">
        <title>Complete genome sequence of Methylobacterium aquaticum strain 22A.</title>
        <authorList>
            <person name="Tani A."/>
            <person name="Ogura Y."/>
            <person name="Hayashi T."/>
        </authorList>
    </citation>
    <scope>NUCLEOTIDE SEQUENCE [LARGE SCALE GENOMIC DNA]</scope>
    <source>
        <strain evidence="3">MA-22A</strain>
        <plasmid evidence="3">Plasmid pMaq22A_1p DNA</plasmid>
    </source>
</reference>
<proteinExistence type="predicted"/>
<accession>A0A0C6FUZ2</accession>
<sequence>MTRVVCHADPADVPARRADGDVHVVLYGRGRVPDGVARLGAGVMDAVSRIGLALRDDAFDFLTVALAVTAADTFVLREDAEDRWSRRLEVEIPLVDPRPWDPVRVRLEGALRFLSGDDWRLTFGPGGPAGPSRAVIDGRRRRIDLTRSDCACLFSGGLDSYVGALDLIAAGRRPLLVSHAYRGDRRYQDRTAHALPVVCARFSANAHPTWSGPTDVSMRTRSFNFLAYGTAAATALSQTRGGRRVELWVPENGLIALNAPLTPRRIGSHSTRTTHPHFLGSIQAIVDAVGLPVAIANPLRHETKGEMVTRHAGDPTFVSQAVRTVSCGKWKRDGRQCGRCVPCLIRRASFHAAEVPDTTGYRSTALGPVLRDADLRDDLAAVLAATRRARVAAMEPWVLQAGPLPDAGPERNGCVEVFRRGIGELGRFLEANGVP</sequence>
<dbReference type="OrthoDB" id="9789567at2"/>
<reference evidence="2 3" key="1">
    <citation type="journal article" date="2015" name="Genome Announc.">
        <title>Complete Genome Sequence of Methylobacterium aquaticum Strain 22A, Isolated from Racomitrium japonicum Moss.</title>
        <authorList>
            <person name="Tani A."/>
            <person name="Ogura Y."/>
            <person name="Hayashi T."/>
            <person name="Kimbara K."/>
        </authorList>
    </citation>
    <scope>NUCLEOTIDE SEQUENCE [LARGE SCALE GENOMIC DNA]</scope>
    <source>
        <strain evidence="2 3">MA-22A</strain>
        <plasmid evidence="3">Plasmid pMaq22A_1p DNA</plasmid>
    </source>
</reference>
<dbReference type="Gene3D" id="3.40.50.620">
    <property type="entry name" value="HUPs"/>
    <property type="match status" value="1"/>
</dbReference>
<name>A0A0C6FUZ2_9HYPH</name>
<geneLocation type="plasmid" evidence="3">
    <name>pMaq22A_1p DNA</name>
</geneLocation>
<dbReference type="Pfam" id="PF06508">
    <property type="entry name" value="QueC"/>
    <property type="match status" value="1"/>
</dbReference>